<dbReference type="AlphaFoldDB" id="A0A9P0DAP2"/>
<accession>A0A9P0DAP2</accession>
<comment type="similarity">
    <text evidence="1 6">Belongs to the type-B carboxylesterase/lipase family.</text>
</comment>
<evidence type="ECO:0000259" key="7">
    <source>
        <dbReference type="Pfam" id="PF00135"/>
    </source>
</evidence>
<organism evidence="8 9">
    <name type="scientific">Psylliodes chrysocephalus</name>
    <dbReference type="NCBI Taxonomy" id="3402493"/>
    <lineage>
        <taxon>Eukaryota</taxon>
        <taxon>Metazoa</taxon>
        <taxon>Ecdysozoa</taxon>
        <taxon>Arthropoda</taxon>
        <taxon>Hexapoda</taxon>
        <taxon>Insecta</taxon>
        <taxon>Pterygota</taxon>
        <taxon>Neoptera</taxon>
        <taxon>Endopterygota</taxon>
        <taxon>Coleoptera</taxon>
        <taxon>Polyphaga</taxon>
        <taxon>Cucujiformia</taxon>
        <taxon>Chrysomeloidea</taxon>
        <taxon>Chrysomelidae</taxon>
        <taxon>Galerucinae</taxon>
        <taxon>Alticini</taxon>
        <taxon>Psylliodes</taxon>
    </lineage>
</organism>
<evidence type="ECO:0000256" key="4">
    <source>
        <dbReference type="ARBA" id="ARBA00023157"/>
    </source>
</evidence>
<dbReference type="InterPro" id="IPR002018">
    <property type="entry name" value="CarbesteraseB"/>
</dbReference>
<dbReference type="GO" id="GO:0052689">
    <property type="term" value="F:carboxylic ester hydrolase activity"/>
    <property type="evidence" value="ECO:0007669"/>
    <property type="project" value="UniProtKB-KW"/>
</dbReference>
<evidence type="ECO:0000256" key="1">
    <source>
        <dbReference type="ARBA" id="ARBA00005964"/>
    </source>
</evidence>
<name>A0A9P0DAP2_9CUCU</name>
<keyword evidence="4" id="KW-1015">Disulfide bond</keyword>
<sequence length="543" mass="61439">MLKLILFIFSIILEVFSENPIINLPNGKIRGALVKSPINPHSSFYAYQGIPFAEPPTGKLRFQAPQPVKNWIGVKDVLDNKISCYQTDREEKYAREDCLYLSVFTPVNPSNVTKLEVLVFIYGGAFIHGHMGYGYSKTAFLMEENIILVNFNYRVGPLGFLSTGDKAISGNMGLKDQRLALKWIQQNIHLFGGDPEKVTIMGQSAGSASVTYQILSPGSAGLFRAAIGCSGSALTDWAHQPNPADNAYGIAAEIDASFTRQNSTQELLELLQSVSVDKITKTANKYKKFSPVVEIAHDGAFLSEPMYGVAESGRINKVPVLMGFNSEESLASVRDVKSWTANVKKNFDGNLRNLVDYDFFITNNDIKLQVGEEIKSIYVGNGTFENDPGKGVQFSSDNRFIRPIIKFAELIAQYVDVYFYQFSYHGEIGGTKILFKDIGKVAHAEDQRYFWSYFQDYSKFPKSDVMTVQRYNKLLTNFIKHLNPTPVKDELLQNQIWPTVKKNQYYYLDIDNNLTIQKNPRQFSYKKWVNIFEKYGKKPFVSF</sequence>
<keyword evidence="5" id="KW-0325">Glycoprotein</keyword>
<dbReference type="EC" id="3.1.1.-" evidence="6"/>
<dbReference type="SUPFAM" id="SSF53474">
    <property type="entry name" value="alpha/beta-Hydrolases"/>
    <property type="match status" value="1"/>
</dbReference>
<feature type="signal peptide" evidence="6">
    <location>
        <begin position="1"/>
        <end position="17"/>
    </location>
</feature>
<dbReference type="InterPro" id="IPR019819">
    <property type="entry name" value="Carboxylesterase_B_CS"/>
</dbReference>
<keyword evidence="6" id="KW-0732">Signal</keyword>
<dbReference type="Proteomes" id="UP001153636">
    <property type="component" value="Chromosome 7"/>
</dbReference>
<evidence type="ECO:0000313" key="9">
    <source>
        <dbReference type="Proteomes" id="UP001153636"/>
    </source>
</evidence>
<dbReference type="InterPro" id="IPR029058">
    <property type="entry name" value="AB_hydrolase_fold"/>
</dbReference>
<evidence type="ECO:0000313" key="8">
    <source>
        <dbReference type="EMBL" id="CAH1113440.1"/>
    </source>
</evidence>
<evidence type="ECO:0000256" key="5">
    <source>
        <dbReference type="ARBA" id="ARBA00023180"/>
    </source>
</evidence>
<dbReference type="InterPro" id="IPR019826">
    <property type="entry name" value="Carboxylesterase_B_AS"/>
</dbReference>
<dbReference type="PROSITE" id="PS00941">
    <property type="entry name" value="CARBOXYLESTERASE_B_2"/>
    <property type="match status" value="1"/>
</dbReference>
<keyword evidence="3 6" id="KW-0378">Hydrolase</keyword>
<protein>
    <recommendedName>
        <fullName evidence="6">Carboxylic ester hydrolase</fullName>
        <ecNumber evidence="6">3.1.1.-</ecNumber>
    </recommendedName>
</protein>
<keyword evidence="2" id="KW-0719">Serine esterase</keyword>
<proteinExistence type="inferred from homology"/>
<reference evidence="8" key="1">
    <citation type="submission" date="2022-01" db="EMBL/GenBank/DDBJ databases">
        <authorList>
            <person name="King R."/>
        </authorList>
    </citation>
    <scope>NUCLEOTIDE SEQUENCE</scope>
</reference>
<dbReference type="OrthoDB" id="3200163at2759"/>
<dbReference type="PROSITE" id="PS00122">
    <property type="entry name" value="CARBOXYLESTERASE_B_1"/>
    <property type="match status" value="1"/>
</dbReference>
<keyword evidence="9" id="KW-1185">Reference proteome</keyword>
<dbReference type="PANTHER" id="PTHR43142">
    <property type="entry name" value="CARBOXYLIC ESTER HYDROLASE"/>
    <property type="match status" value="1"/>
</dbReference>
<dbReference type="EMBL" id="OV651819">
    <property type="protein sequence ID" value="CAH1113440.1"/>
    <property type="molecule type" value="Genomic_DNA"/>
</dbReference>
<dbReference type="PANTHER" id="PTHR43142:SF1">
    <property type="entry name" value="CARBOXYLIC ESTER HYDROLASE"/>
    <property type="match status" value="1"/>
</dbReference>
<evidence type="ECO:0000256" key="3">
    <source>
        <dbReference type="ARBA" id="ARBA00022801"/>
    </source>
</evidence>
<evidence type="ECO:0000256" key="6">
    <source>
        <dbReference type="RuleBase" id="RU361235"/>
    </source>
</evidence>
<feature type="chain" id="PRO_5040546946" description="Carboxylic ester hydrolase" evidence="6">
    <location>
        <begin position="18"/>
        <end position="543"/>
    </location>
</feature>
<evidence type="ECO:0000256" key="2">
    <source>
        <dbReference type="ARBA" id="ARBA00022487"/>
    </source>
</evidence>
<gene>
    <name evidence="8" type="ORF">PSYICH_LOCUS13673</name>
</gene>
<dbReference type="Pfam" id="PF00135">
    <property type="entry name" value="COesterase"/>
    <property type="match status" value="1"/>
</dbReference>
<feature type="domain" description="Carboxylesterase type B" evidence="7">
    <location>
        <begin position="19"/>
        <end position="527"/>
    </location>
</feature>
<dbReference type="Gene3D" id="3.40.50.1820">
    <property type="entry name" value="alpha/beta hydrolase"/>
    <property type="match status" value="1"/>
</dbReference>